<dbReference type="SUPFAM" id="SSF53092">
    <property type="entry name" value="Creatinase/prolidase N-terminal domain"/>
    <property type="match status" value="1"/>
</dbReference>
<reference evidence="4" key="1">
    <citation type="journal article" date="2024" name="J Bioinform Genom">
        <title>Complete genome sequence of the type strain bacterium Sphaerochaeta associata GLS2t (VKM B-2742)t.</title>
        <authorList>
            <person name="Troshina O.Y."/>
            <person name="Tepeeva A.N."/>
            <person name="Arzamasceva V.O."/>
            <person name="Whitman W.B."/>
            <person name="Varghese N."/>
            <person name="Shapiro N."/>
            <person name="Woyke T."/>
            <person name="Kripides N.C."/>
            <person name="Vasilenko O.V."/>
        </authorList>
    </citation>
    <scope>NUCLEOTIDE SEQUENCE [LARGE SCALE GENOMIC DNA]</scope>
    <source>
        <strain evidence="4">GLS2T</strain>
    </source>
</reference>
<evidence type="ECO:0000313" key="3">
    <source>
        <dbReference type="EMBL" id="UOM50210.1"/>
    </source>
</evidence>
<protein>
    <submittedName>
        <fullName evidence="3">M24 family metallopeptidase</fullName>
    </submittedName>
</protein>
<dbReference type="RefSeq" id="WP_244771601.1">
    <property type="nucleotide sequence ID" value="NZ_CP094929.1"/>
</dbReference>
<dbReference type="PANTHER" id="PTHR46112">
    <property type="entry name" value="AMINOPEPTIDASE"/>
    <property type="match status" value="1"/>
</dbReference>
<feature type="domain" description="Peptidase M24" evidence="1">
    <location>
        <begin position="170"/>
        <end position="388"/>
    </location>
</feature>
<dbReference type="InterPro" id="IPR029149">
    <property type="entry name" value="Creatin/AminoP/Spt16_N"/>
</dbReference>
<name>A0ABY4D7P2_9SPIR</name>
<dbReference type="PANTHER" id="PTHR46112:SF2">
    <property type="entry name" value="XAA-PRO AMINOPEPTIDASE P-RELATED"/>
    <property type="match status" value="1"/>
</dbReference>
<dbReference type="InterPro" id="IPR000587">
    <property type="entry name" value="Creatinase_N"/>
</dbReference>
<dbReference type="Gene3D" id="3.40.350.10">
    <property type="entry name" value="Creatinase/prolidase N-terminal domain"/>
    <property type="match status" value="1"/>
</dbReference>
<dbReference type="Pfam" id="PF00557">
    <property type="entry name" value="Peptidase_M24"/>
    <property type="match status" value="1"/>
</dbReference>
<dbReference type="InterPro" id="IPR036005">
    <property type="entry name" value="Creatinase/aminopeptidase-like"/>
</dbReference>
<dbReference type="EMBL" id="CP094929">
    <property type="protein sequence ID" value="UOM50210.1"/>
    <property type="molecule type" value="Genomic_DNA"/>
</dbReference>
<dbReference type="InterPro" id="IPR050659">
    <property type="entry name" value="Peptidase_M24B"/>
</dbReference>
<accession>A0ABY4D7P2</accession>
<evidence type="ECO:0000313" key="4">
    <source>
        <dbReference type="Proteomes" id="UP000829708"/>
    </source>
</evidence>
<dbReference type="SUPFAM" id="SSF55920">
    <property type="entry name" value="Creatinase/aminopeptidase"/>
    <property type="match status" value="1"/>
</dbReference>
<proteinExistence type="predicted"/>
<dbReference type="InterPro" id="IPR000994">
    <property type="entry name" value="Pept_M24"/>
</dbReference>
<organism evidence="3 4">
    <name type="scientific">Sphaerochaeta associata</name>
    <dbReference type="NCBI Taxonomy" id="1129264"/>
    <lineage>
        <taxon>Bacteria</taxon>
        <taxon>Pseudomonadati</taxon>
        <taxon>Spirochaetota</taxon>
        <taxon>Spirochaetia</taxon>
        <taxon>Spirochaetales</taxon>
        <taxon>Sphaerochaetaceae</taxon>
        <taxon>Sphaerochaeta</taxon>
    </lineage>
</organism>
<dbReference type="Gene3D" id="3.90.230.10">
    <property type="entry name" value="Creatinase/methionine aminopeptidase superfamily"/>
    <property type="match status" value="1"/>
</dbReference>
<feature type="domain" description="Creatinase N-terminal" evidence="2">
    <location>
        <begin position="18"/>
        <end position="159"/>
    </location>
</feature>
<evidence type="ECO:0000259" key="2">
    <source>
        <dbReference type="Pfam" id="PF01321"/>
    </source>
</evidence>
<sequence>MAGRLNQSSPYYIDNRKRVADLQKAMEREGLDAYVGTRPRTLSFLLDAFIPWRSYVVIPRTGEPILHTFIVDATRVGDETWLSTDNVRAYAPMGGQDPISLITACLTEELGISRGRLGVEDGIATYTAEGNLSHYEYTQLEAALPGWTLVNAHHLVDELSIIKDAGTVARFREASRIVDVGQRAVFEALSNGGWKHLTETVVGGIAALAMRKEGSVSEWNFAGLNEISSGYRTALGACTPPTTKKLAQGEPLMVDLHSMFHLALGDHSHNYLIGPATKRQRRHADNFVDLVQTVLDHYKEGATPSSLAQVMMDRAESLDCSDFLLPGCEHGIGLFGDEWRIGHAMDGPFPYWTNPDHVYQEGEMVICAMQYASLEEGIGFRYENPILIGKRGCEPLSKYPLLIEEIL</sequence>
<dbReference type="Proteomes" id="UP000829708">
    <property type="component" value="Chromosome"/>
</dbReference>
<gene>
    <name evidence="3" type="ORF">MUG09_11660</name>
</gene>
<evidence type="ECO:0000259" key="1">
    <source>
        <dbReference type="Pfam" id="PF00557"/>
    </source>
</evidence>
<keyword evidence="4" id="KW-1185">Reference proteome</keyword>
<dbReference type="CDD" id="cd01066">
    <property type="entry name" value="APP_MetAP"/>
    <property type="match status" value="1"/>
</dbReference>
<dbReference type="Pfam" id="PF01321">
    <property type="entry name" value="Creatinase_N"/>
    <property type="match status" value="1"/>
</dbReference>